<dbReference type="GO" id="GO:0009306">
    <property type="term" value="P:protein secretion"/>
    <property type="evidence" value="ECO:0007669"/>
    <property type="project" value="UniProtKB-UniRule"/>
</dbReference>
<accession>A0A0X1KP23</accession>
<dbReference type="PATRIC" id="fig|1123384.7.peg.151"/>
<dbReference type="Pfam" id="PF00813">
    <property type="entry name" value="FliP"/>
    <property type="match status" value="1"/>
</dbReference>
<dbReference type="AlphaFoldDB" id="A0A0X1KP23"/>
<proteinExistence type="inferred from homology"/>
<sequence>MKKRWLVLALLLLVSLSFAQEEVPFPSISIRVNPPQNQRDLVVTLEILLILTVLTLAPSILVLFTSFTRIIVVFSFLRNALGTRQTPPNQVLVGLALFLTFFIMQPVWNDIYNDALTPYLNGKIGYQEMFDRTMNRVRQFMINELKNHHNEDNVFLLASSVGSKFDKVEDAPNSVIIPAFVLGELEIGFKMGILLYVPFIVIDMVVASVLLSMGMIMIPPVLVSLPFKVLLFIAVNGWDLLVSGLIKSFAR</sequence>
<keyword evidence="4 12" id="KW-1003">Cell membrane</keyword>
<keyword evidence="8 12" id="KW-1133">Transmembrane helix</keyword>
<feature type="signal peptide" evidence="13">
    <location>
        <begin position="1"/>
        <end position="19"/>
    </location>
</feature>
<feature type="transmembrane region" description="Helical" evidence="12">
    <location>
        <begin position="229"/>
        <end position="250"/>
    </location>
</feature>
<keyword evidence="14" id="KW-0966">Cell projection</keyword>
<dbReference type="PROSITE" id="PS01061">
    <property type="entry name" value="FLIP_2"/>
    <property type="match status" value="1"/>
</dbReference>
<gene>
    <name evidence="12" type="primary">fliP</name>
    <name evidence="14" type="ORF">AJ81_00770</name>
</gene>
<dbReference type="GO" id="GO:0044781">
    <property type="term" value="P:bacterial-type flagellum organization"/>
    <property type="evidence" value="ECO:0007669"/>
    <property type="project" value="UniProtKB-UniRule"/>
</dbReference>
<evidence type="ECO:0000256" key="11">
    <source>
        <dbReference type="ARBA" id="ARBA00023225"/>
    </source>
</evidence>
<keyword evidence="14" id="KW-0969">Cilium</keyword>
<dbReference type="OrthoDB" id="9805111at2"/>
<keyword evidence="15" id="KW-1185">Reference proteome</keyword>
<dbReference type="RefSeq" id="WP_031503165.1">
    <property type="nucleotide sequence ID" value="NC_022795.1"/>
</dbReference>
<dbReference type="PRINTS" id="PR00951">
    <property type="entry name" value="FLGBIOSNFLIP"/>
</dbReference>
<evidence type="ECO:0000256" key="12">
    <source>
        <dbReference type="RuleBase" id="RU362069"/>
    </source>
</evidence>
<comment type="similarity">
    <text evidence="1 12">Belongs to the FliP/MopC/SpaP family.</text>
</comment>
<dbReference type="NCBIfam" id="TIGR01103">
    <property type="entry name" value="fliP"/>
    <property type="match status" value="1"/>
</dbReference>
<evidence type="ECO:0000256" key="10">
    <source>
        <dbReference type="ARBA" id="ARBA00023143"/>
    </source>
</evidence>
<evidence type="ECO:0000313" key="14">
    <source>
        <dbReference type="EMBL" id="AJC72964.1"/>
    </source>
</evidence>
<evidence type="ECO:0000256" key="9">
    <source>
        <dbReference type="ARBA" id="ARBA00023136"/>
    </source>
</evidence>
<evidence type="ECO:0000256" key="7">
    <source>
        <dbReference type="ARBA" id="ARBA00022927"/>
    </source>
</evidence>
<keyword evidence="10" id="KW-0975">Bacterial flagellum</keyword>
<keyword evidence="7 12" id="KW-0653">Protein transport</keyword>
<feature type="transmembrane region" description="Helical" evidence="12">
    <location>
        <begin position="193"/>
        <end position="217"/>
    </location>
</feature>
<comment type="function">
    <text evidence="12">Plays a role in the flagellum-specific transport system.</text>
</comment>
<keyword evidence="13" id="KW-0732">Signal</keyword>
<feature type="transmembrane region" description="Helical" evidence="12">
    <location>
        <begin position="89"/>
        <end position="108"/>
    </location>
</feature>
<dbReference type="KEGG" id="phy:AJ81_00770"/>
<keyword evidence="3 12" id="KW-0813">Transport</keyword>
<evidence type="ECO:0000256" key="4">
    <source>
        <dbReference type="ARBA" id="ARBA00022475"/>
    </source>
</evidence>
<evidence type="ECO:0000256" key="1">
    <source>
        <dbReference type="ARBA" id="ARBA00006257"/>
    </source>
</evidence>
<comment type="subcellular location">
    <subcellularLocation>
        <location evidence="12">Cell membrane</location>
        <topology evidence="12">Multi-pass membrane protein</topology>
    </subcellularLocation>
    <subcellularLocation>
        <location evidence="12">Bacterial flagellum basal body</location>
    </subcellularLocation>
</comment>
<keyword evidence="9 12" id="KW-0472">Membrane</keyword>
<keyword evidence="6 12" id="KW-1005">Bacterial flagellum biogenesis</keyword>
<dbReference type="Proteomes" id="UP000077469">
    <property type="component" value="Chromosome"/>
</dbReference>
<dbReference type="NCBIfam" id="NF009438">
    <property type="entry name" value="PRK12797.1"/>
    <property type="match status" value="1"/>
</dbReference>
<keyword evidence="11 12" id="KW-1006">Bacterial flagellum protein export</keyword>
<feature type="chain" id="PRO_5006945747" description="Flagellar biosynthetic protein FliP" evidence="13">
    <location>
        <begin position="20"/>
        <end position="251"/>
    </location>
</feature>
<protein>
    <recommendedName>
        <fullName evidence="2 12">Flagellar biosynthetic protein FliP</fullName>
    </recommendedName>
</protein>
<dbReference type="PRINTS" id="PR01302">
    <property type="entry name" value="TYPE3IMPPROT"/>
</dbReference>
<keyword evidence="5 12" id="KW-0812">Transmembrane</keyword>
<evidence type="ECO:0000256" key="3">
    <source>
        <dbReference type="ARBA" id="ARBA00022448"/>
    </source>
</evidence>
<evidence type="ECO:0000256" key="13">
    <source>
        <dbReference type="SAM" id="SignalP"/>
    </source>
</evidence>
<dbReference type="GO" id="GO:0005886">
    <property type="term" value="C:plasma membrane"/>
    <property type="evidence" value="ECO:0007669"/>
    <property type="project" value="UniProtKB-SubCell"/>
</dbReference>
<evidence type="ECO:0000256" key="8">
    <source>
        <dbReference type="ARBA" id="ARBA00022989"/>
    </source>
</evidence>
<dbReference type="STRING" id="1123384.AJ81_00770"/>
<evidence type="ECO:0000256" key="6">
    <source>
        <dbReference type="ARBA" id="ARBA00022795"/>
    </source>
</evidence>
<dbReference type="EMBL" id="CP007141">
    <property type="protein sequence ID" value="AJC72964.1"/>
    <property type="molecule type" value="Genomic_DNA"/>
</dbReference>
<evidence type="ECO:0000256" key="5">
    <source>
        <dbReference type="ARBA" id="ARBA00022692"/>
    </source>
</evidence>
<dbReference type="InterPro" id="IPR005837">
    <property type="entry name" value="FliP"/>
</dbReference>
<dbReference type="PaxDb" id="1123384-AJ81_00770"/>
<evidence type="ECO:0000256" key="2">
    <source>
        <dbReference type="ARBA" id="ARBA00021714"/>
    </source>
</evidence>
<name>A0A0X1KP23_9THEM</name>
<organism evidence="14 15">
    <name type="scientific">Pseudothermotoga hypogea DSM 11164 = NBRC 106472</name>
    <dbReference type="NCBI Taxonomy" id="1123384"/>
    <lineage>
        <taxon>Bacteria</taxon>
        <taxon>Thermotogati</taxon>
        <taxon>Thermotogota</taxon>
        <taxon>Thermotogae</taxon>
        <taxon>Thermotogales</taxon>
        <taxon>Thermotogaceae</taxon>
        <taxon>Pseudothermotoga</taxon>
    </lineage>
</organism>
<keyword evidence="14" id="KW-0282">Flagellum</keyword>
<feature type="transmembrane region" description="Helical" evidence="12">
    <location>
        <begin position="47"/>
        <end position="77"/>
    </location>
</feature>
<dbReference type="InterPro" id="IPR005838">
    <property type="entry name" value="T3SS_IM_P"/>
</dbReference>
<dbReference type="PANTHER" id="PTHR30587">
    <property type="entry name" value="FLAGELLAR BIOSYNTHETIC PROTEIN FLIP"/>
    <property type="match status" value="1"/>
</dbReference>
<reference evidence="14 15" key="1">
    <citation type="submission" date="2014-01" db="EMBL/GenBank/DDBJ databases">
        <title>Genome sequencing of Thermotog hypogea.</title>
        <authorList>
            <person name="Zhang X."/>
            <person name="Alvare G."/>
            <person name="Fristensky B."/>
            <person name="Chen L."/>
            <person name="Suen T."/>
            <person name="Chen Q."/>
            <person name="Ma K."/>
        </authorList>
    </citation>
    <scope>NUCLEOTIDE SEQUENCE [LARGE SCALE GENOMIC DNA]</scope>
    <source>
        <strain evidence="14 15">DSM 11164</strain>
    </source>
</reference>
<dbReference type="GO" id="GO:0009425">
    <property type="term" value="C:bacterial-type flagellum basal body"/>
    <property type="evidence" value="ECO:0007669"/>
    <property type="project" value="UniProtKB-SubCell"/>
</dbReference>
<evidence type="ECO:0000313" key="15">
    <source>
        <dbReference type="Proteomes" id="UP000077469"/>
    </source>
</evidence>
<dbReference type="PANTHER" id="PTHR30587:SF0">
    <property type="entry name" value="FLAGELLAR BIOSYNTHETIC PROTEIN FLIP"/>
    <property type="match status" value="1"/>
</dbReference>